<dbReference type="SUPFAM" id="SSF47413">
    <property type="entry name" value="lambda repressor-like DNA-binding domains"/>
    <property type="match status" value="1"/>
</dbReference>
<evidence type="ECO:0000259" key="4">
    <source>
        <dbReference type="PROSITE" id="PS50932"/>
    </source>
</evidence>
<dbReference type="InterPro" id="IPR028082">
    <property type="entry name" value="Peripla_BP_I"/>
</dbReference>
<keyword evidence="2" id="KW-0238">DNA-binding</keyword>
<evidence type="ECO:0000313" key="5">
    <source>
        <dbReference type="EMBL" id="OUP54113.1"/>
    </source>
</evidence>
<dbReference type="Pfam" id="PF00356">
    <property type="entry name" value="LacI"/>
    <property type="match status" value="1"/>
</dbReference>
<proteinExistence type="predicted"/>
<dbReference type="GO" id="GO:0003700">
    <property type="term" value="F:DNA-binding transcription factor activity"/>
    <property type="evidence" value="ECO:0007669"/>
    <property type="project" value="TreeGrafter"/>
</dbReference>
<dbReference type="Pfam" id="PF13377">
    <property type="entry name" value="Peripla_BP_3"/>
    <property type="match status" value="1"/>
</dbReference>
<evidence type="ECO:0000256" key="2">
    <source>
        <dbReference type="ARBA" id="ARBA00023125"/>
    </source>
</evidence>
<dbReference type="Gene3D" id="1.10.260.40">
    <property type="entry name" value="lambda repressor-like DNA-binding domains"/>
    <property type="match status" value="1"/>
</dbReference>
<keyword evidence="3" id="KW-0804">Transcription</keyword>
<dbReference type="RefSeq" id="WP_087370452.1">
    <property type="nucleotide sequence ID" value="NZ_NFKK01000002.1"/>
</dbReference>
<dbReference type="InterPro" id="IPR000843">
    <property type="entry name" value="HTH_LacI"/>
</dbReference>
<dbReference type="Gene3D" id="3.40.50.2300">
    <property type="match status" value="2"/>
</dbReference>
<organism evidence="5 6">
    <name type="scientific">Butyricicoccus pullicaecorum</name>
    <dbReference type="NCBI Taxonomy" id="501571"/>
    <lineage>
        <taxon>Bacteria</taxon>
        <taxon>Bacillati</taxon>
        <taxon>Bacillota</taxon>
        <taxon>Clostridia</taxon>
        <taxon>Eubacteriales</taxon>
        <taxon>Butyricicoccaceae</taxon>
        <taxon>Butyricicoccus</taxon>
    </lineage>
</organism>
<dbReference type="InterPro" id="IPR010982">
    <property type="entry name" value="Lambda_DNA-bd_dom_sf"/>
</dbReference>
<accession>A0A1Y4LBL5</accession>
<dbReference type="SUPFAM" id="SSF53822">
    <property type="entry name" value="Periplasmic binding protein-like I"/>
    <property type="match status" value="1"/>
</dbReference>
<dbReference type="EMBL" id="NFKK01000002">
    <property type="protein sequence ID" value="OUP54113.1"/>
    <property type="molecule type" value="Genomic_DNA"/>
</dbReference>
<dbReference type="PROSITE" id="PS50932">
    <property type="entry name" value="HTH_LACI_2"/>
    <property type="match status" value="1"/>
</dbReference>
<name>A0A1Y4LBL5_9FIRM</name>
<dbReference type="AlphaFoldDB" id="A0A1Y4LBL5"/>
<comment type="caution">
    <text evidence="5">The sequence shown here is derived from an EMBL/GenBank/DDBJ whole genome shotgun (WGS) entry which is preliminary data.</text>
</comment>
<dbReference type="PROSITE" id="PS00356">
    <property type="entry name" value="HTH_LACI_1"/>
    <property type="match status" value="1"/>
</dbReference>
<keyword evidence="1" id="KW-0805">Transcription regulation</keyword>
<protein>
    <recommendedName>
        <fullName evidence="4">HTH lacI-type domain-containing protein</fullName>
    </recommendedName>
</protein>
<reference evidence="6" key="1">
    <citation type="submission" date="2017-04" db="EMBL/GenBank/DDBJ databases">
        <title>Function of individual gut microbiota members based on whole genome sequencing of pure cultures obtained from chicken caecum.</title>
        <authorList>
            <person name="Medvecky M."/>
            <person name="Cejkova D."/>
            <person name="Polansky O."/>
            <person name="Karasova D."/>
            <person name="Kubasova T."/>
            <person name="Cizek A."/>
            <person name="Rychlik I."/>
        </authorList>
    </citation>
    <scope>NUCLEOTIDE SEQUENCE [LARGE SCALE GENOMIC DNA]</scope>
    <source>
        <strain evidence="6">An180</strain>
    </source>
</reference>
<dbReference type="SMART" id="SM00354">
    <property type="entry name" value="HTH_LACI"/>
    <property type="match status" value="1"/>
</dbReference>
<dbReference type="CDD" id="cd06267">
    <property type="entry name" value="PBP1_LacI_sugar_binding-like"/>
    <property type="match status" value="1"/>
</dbReference>
<dbReference type="PRINTS" id="PR00036">
    <property type="entry name" value="HTHLACI"/>
</dbReference>
<dbReference type="InterPro" id="IPR046335">
    <property type="entry name" value="LacI/GalR-like_sensor"/>
</dbReference>
<dbReference type="PANTHER" id="PTHR30146">
    <property type="entry name" value="LACI-RELATED TRANSCRIPTIONAL REPRESSOR"/>
    <property type="match status" value="1"/>
</dbReference>
<dbReference type="PANTHER" id="PTHR30146:SF109">
    <property type="entry name" value="HTH-TYPE TRANSCRIPTIONAL REGULATOR GALS"/>
    <property type="match status" value="1"/>
</dbReference>
<dbReference type="CDD" id="cd01392">
    <property type="entry name" value="HTH_LacI"/>
    <property type="match status" value="1"/>
</dbReference>
<dbReference type="Proteomes" id="UP000195897">
    <property type="component" value="Unassembled WGS sequence"/>
</dbReference>
<evidence type="ECO:0000256" key="1">
    <source>
        <dbReference type="ARBA" id="ARBA00023015"/>
    </source>
</evidence>
<sequence length="333" mass="36725">MKRVTLKDVAARAGVSFSTVSRALNDRPEISAQTKAQVNAACKELGYIPNIAARGLVRRETRTIGLLVPDISNDYFAGVALAVEKTARENGYRVLVCSSLRDPVRESEALDGLLSQQVDGVILAPVSVTSARQLEQMLQSVPHIYLGNNHSDTCSYVVVDNKRGAYEATRYLLCLGHRNILFLGGHTDSLTRQYRVRGFRKAMEETADTKAQELVECNSAQQTDRMIEHLLREKDLPDAIFAHSDRIALRVLQAADECGIAIPDQLSLMGFDNISYADLPRINLTTVSQHKGRIGHTAVLRLLAQIGGSTEQTVDVLKPELMIRGTCRARSVR</sequence>
<evidence type="ECO:0000256" key="3">
    <source>
        <dbReference type="ARBA" id="ARBA00023163"/>
    </source>
</evidence>
<dbReference type="GO" id="GO:0000976">
    <property type="term" value="F:transcription cis-regulatory region binding"/>
    <property type="evidence" value="ECO:0007669"/>
    <property type="project" value="TreeGrafter"/>
</dbReference>
<gene>
    <name evidence="5" type="ORF">B5F17_02575</name>
</gene>
<feature type="domain" description="HTH lacI-type" evidence="4">
    <location>
        <begin position="4"/>
        <end position="58"/>
    </location>
</feature>
<evidence type="ECO:0000313" key="6">
    <source>
        <dbReference type="Proteomes" id="UP000195897"/>
    </source>
</evidence>